<dbReference type="EMBL" id="PGCL01000001">
    <property type="protein sequence ID" value="TAJ45807.1"/>
    <property type="molecule type" value="Genomic_DNA"/>
</dbReference>
<comment type="caution">
    <text evidence="1">The sequence shown here is derived from an EMBL/GenBank/DDBJ whole genome shotgun (WGS) entry which is preliminary data.</text>
</comment>
<evidence type="ECO:0000313" key="2">
    <source>
        <dbReference type="Proteomes" id="UP000292580"/>
    </source>
</evidence>
<reference evidence="1 2" key="1">
    <citation type="submission" date="2017-11" db="EMBL/GenBank/DDBJ databases">
        <title>Isolation and Characterization of Methanofollis Species from Methane Seep Offshore SW Taiwan.</title>
        <authorList>
            <person name="Teng N.-H."/>
            <person name="Lai M.-C."/>
            <person name="Chen S.-C."/>
        </authorList>
    </citation>
    <scope>NUCLEOTIDE SEQUENCE [LARGE SCALE GENOMIC DNA]</scope>
    <source>
        <strain evidence="1 2">FWC-SCC2</strain>
    </source>
</reference>
<keyword evidence="2" id="KW-1185">Reference proteome</keyword>
<name>A0A483CW67_9EURY</name>
<dbReference type="AlphaFoldDB" id="A0A483CW67"/>
<accession>A0A483CW67</accession>
<organism evidence="1 2">
    <name type="scientific">Methanofollis fontis</name>
    <dbReference type="NCBI Taxonomy" id="2052832"/>
    <lineage>
        <taxon>Archaea</taxon>
        <taxon>Methanobacteriati</taxon>
        <taxon>Methanobacteriota</taxon>
        <taxon>Stenosarchaea group</taxon>
        <taxon>Methanomicrobia</taxon>
        <taxon>Methanomicrobiales</taxon>
        <taxon>Methanomicrobiaceae</taxon>
        <taxon>Methanofollis</taxon>
    </lineage>
</organism>
<gene>
    <name evidence="1" type="ORF">CUJ86_03615</name>
</gene>
<evidence type="ECO:0000313" key="1">
    <source>
        <dbReference type="EMBL" id="TAJ45807.1"/>
    </source>
</evidence>
<protein>
    <submittedName>
        <fullName evidence="1">Uncharacterized protein</fullName>
    </submittedName>
</protein>
<dbReference type="Proteomes" id="UP000292580">
    <property type="component" value="Unassembled WGS sequence"/>
</dbReference>
<proteinExistence type="predicted"/>
<sequence>MKVKLSVLPVGYVGVTVKVSPAVRLTFPSQIMSSALTVLISAAASSSSMSGIMFQSALSSLESAVVTPMITMIPRIKSPVVFTKFIFPPQCH</sequence>